<dbReference type="Proteomes" id="UP000199183">
    <property type="component" value="Unassembled WGS sequence"/>
</dbReference>
<gene>
    <name evidence="6" type="ORF">SAMN04489806_1583</name>
</gene>
<feature type="chain" id="PRO_5038923476" evidence="5">
    <location>
        <begin position="23"/>
        <end position="439"/>
    </location>
</feature>
<dbReference type="SUPFAM" id="SSF53850">
    <property type="entry name" value="Periplasmic binding protein-like II"/>
    <property type="match status" value="1"/>
</dbReference>
<sequence>MAKRIITAVVAASALLLSGCAASDTTETDVTTVNFRLWDDTVAAAYKDSFAAFEEKNPNIKVNVNVVPWADYWTKLRTDVAGGTMDDVFWINNSYYGAYVDSGNLVDVGAVLGENASSAWEPSVVDQFTRNKTLWGVPQLYDAGIGVYYNKDLLEKAGIDPKKLDDLTWNPDAEKDTFLPAAQKLTLDASGKDAATKGFDSGKVSQYGTNIAYDLQAILLPYIGSNGGTFQKGDEFSFDDPKSVESVSYLVNAINKYHVAPLAADTNSNGDFSLDAFTQGKMAMFQSGLYNLKNISDAADFDWGVASIPAGPAGKVTVTNGIVAAGNAASKKQDAIKKVLAWLGTEEGNGYLASTGSAVPGVVAAQDTYFSYWKKKGVDVSPFFDVVKGNKTIPAPTGPNFSKGFEQYDPIMKEIFAGNVKPKEGLERAQAAANAAIGQ</sequence>
<dbReference type="InterPro" id="IPR006059">
    <property type="entry name" value="SBP"/>
</dbReference>
<name>A0A1H4LME8_9MICO</name>
<dbReference type="PROSITE" id="PS51257">
    <property type="entry name" value="PROKAR_LIPOPROTEIN"/>
    <property type="match status" value="1"/>
</dbReference>
<dbReference type="PANTHER" id="PTHR43649:SF31">
    <property type="entry name" value="SN-GLYCEROL-3-PHOSPHATE-BINDING PERIPLASMIC PROTEIN UGPB"/>
    <property type="match status" value="1"/>
</dbReference>
<dbReference type="Gene3D" id="3.40.190.10">
    <property type="entry name" value="Periplasmic binding protein-like II"/>
    <property type="match status" value="1"/>
</dbReference>
<proteinExistence type="inferred from homology"/>
<dbReference type="CDD" id="cd13585">
    <property type="entry name" value="PBP2_TMBP_like"/>
    <property type="match status" value="1"/>
</dbReference>
<evidence type="ECO:0000313" key="7">
    <source>
        <dbReference type="Proteomes" id="UP000199183"/>
    </source>
</evidence>
<dbReference type="GO" id="GO:0030313">
    <property type="term" value="C:cell envelope"/>
    <property type="evidence" value="ECO:0007669"/>
    <property type="project" value="UniProtKB-SubCell"/>
</dbReference>
<keyword evidence="7" id="KW-1185">Reference proteome</keyword>
<evidence type="ECO:0000256" key="5">
    <source>
        <dbReference type="SAM" id="SignalP"/>
    </source>
</evidence>
<dbReference type="AlphaFoldDB" id="A0A1H4LME8"/>
<accession>A0A1H4LME8</accession>
<comment type="subcellular location">
    <subcellularLocation>
        <location evidence="1">Cell envelope</location>
    </subcellularLocation>
</comment>
<evidence type="ECO:0000256" key="2">
    <source>
        <dbReference type="ARBA" id="ARBA00008520"/>
    </source>
</evidence>
<evidence type="ECO:0000256" key="4">
    <source>
        <dbReference type="ARBA" id="ARBA00022729"/>
    </source>
</evidence>
<reference evidence="6 7" key="1">
    <citation type="submission" date="2016-10" db="EMBL/GenBank/DDBJ databases">
        <authorList>
            <person name="de Groot N.N."/>
        </authorList>
    </citation>
    <scope>NUCLEOTIDE SEQUENCE [LARGE SCALE GENOMIC DNA]</scope>
    <source>
        <strain evidence="6 7">DSM 21799</strain>
    </source>
</reference>
<dbReference type="RefSeq" id="WP_091182339.1">
    <property type="nucleotide sequence ID" value="NZ_FNRY01000001.1"/>
</dbReference>
<evidence type="ECO:0000256" key="1">
    <source>
        <dbReference type="ARBA" id="ARBA00004196"/>
    </source>
</evidence>
<protein>
    <submittedName>
        <fullName evidence="6">Carbohydrate ABC transporter substrate-binding protein, CUT1 family</fullName>
    </submittedName>
</protein>
<dbReference type="Pfam" id="PF01547">
    <property type="entry name" value="SBP_bac_1"/>
    <property type="match status" value="1"/>
</dbReference>
<dbReference type="PANTHER" id="PTHR43649">
    <property type="entry name" value="ARABINOSE-BINDING PROTEIN-RELATED"/>
    <property type="match status" value="1"/>
</dbReference>
<evidence type="ECO:0000313" key="6">
    <source>
        <dbReference type="EMBL" id="SEB71445.1"/>
    </source>
</evidence>
<feature type="signal peptide" evidence="5">
    <location>
        <begin position="1"/>
        <end position="22"/>
    </location>
</feature>
<dbReference type="InterPro" id="IPR050490">
    <property type="entry name" value="Bact_solute-bd_prot1"/>
</dbReference>
<keyword evidence="4 5" id="KW-0732">Signal</keyword>
<dbReference type="EMBL" id="FNRY01000001">
    <property type="protein sequence ID" value="SEB71445.1"/>
    <property type="molecule type" value="Genomic_DNA"/>
</dbReference>
<dbReference type="OrthoDB" id="1650177at2"/>
<keyword evidence="3" id="KW-0813">Transport</keyword>
<dbReference type="STRING" id="640635.SAMN04489806_1583"/>
<organism evidence="6 7">
    <name type="scientific">Paramicrobacterium humi</name>
    <dbReference type="NCBI Taxonomy" id="640635"/>
    <lineage>
        <taxon>Bacteria</taxon>
        <taxon>Bacillati</taxon>
        <taxon>Actinomycetota</taxon>
        <taxon>Actinomycetes</taxon>
        <taxon>Micrococcales</taxon>
        <taxon>Microbacteriaceae</taxon>
        <taxon>Paramicrobacterium</taxon>
    </lineage>
</organism>
<comment type="similarity">
    <text evidence="2">Belongs to the bacterial solute-binding protein 1 family.</text>
</comment>
<evidence type="ECO:0000256" key="3">
    <source>
        <dbReference type="ARBA" id="ARBA00022448"/>
    </source>
</evidence>